<accession>A0ABW1SH23</accession>
<protein>
    <submittedName>
        <fullName evidence="1">Uncharacterized protein</fullName>
    </submittedName>
</protein>
<name>A0ABW1SH23_9LACO</name>
<organism evidence="1 2">
    <name type="scientific">Lactiplantibacillus nangangensis</name>
    <dbReference type="NCBI Taxonomy" id="2559917"/>
    <lineage>
        <taxon>Bacteria</taxon>
        <taxon>Bacillati</taxon>
        <taxon>Bacillota</taxon>
        <taxon>Bacilli</taxon>
        <taxon>Lactobacillales</taxon>
        <taxon>Lactobacillaceae</taxon>
        <taxon>Lactiplantibacillus</taxon>
    </lineage>
</organism>
<gene>
    <name evidence="1" type="ORF">ACFP1L_03830</name>
</gene>
<sequence>MIQTKSAHQQKFCYLIELTGDIYTDLLVALSADEQKIGDWERVYSAKLPTWRLWTNENADTVRYVVSHVIARYSLPQNDYWLIQYEGNDHQHPTMLHPRFHTR</sequence>
<dbReference type="Proteomes" id="UP001596171">
    <property type="component" value="Unassembled WGS sequence"/>
</dbReference>
<keyword evidence="2" id="KW-1185">Reference proteome</keyword>
<reference evidence="2" key="1">
    <citation type="journal article" date="2019" name="Int. J. Syst. Evol. Microbiol.">
        <title>The Global Catalogue of Microorganisms (GCM) 10K type strain sequencing project: providing services to taxonomists for standard genome sequencing and annotation.</title>
        <authorList>
            <consortium name="The Broad Institute Genomics Platform"/>
            <consortium name="The Broad Institute Genome Sequencing Center for Infectious Disease"/>
            <person name="Wu L."/>
            <person name="Ma J."/>
        </authorList>
    </citation>
    <scope>NUCLEOTIDE SEQUENCE [LARGE SCALE GENOMIC DNA]</scope>
    <source>
        <strain evidence="2">CCM 8930</strain>
    </source>
</reference>
<evidence type="ECO:0000313" key="2">
    <source>
        <dbReference type="Proteomes" id="UP001596171"/>
    </source>
</evidence>
<proteinExistence type="predicted"/>
<comment type="caution">
    <text evidence="1">The sequence shown here is derived from an EMBL/GenBank/DDBJ whole genome shotgun (WGS) entry which is preliminary data.</text>
</comment>
<dbReference type="RefSeq" id="WP_137616953.1">
    <property type="nucleotide sequence ID" value="NZ_BJDI01000014.1"/>
</dbReference>
<dbReference type="EMBL" id="JBHSSE010000008">
    <property type="protein sequence ID" value="MFC6201027.1"/>
    <property type="molecule type" value="Genomic_DNA"/>
</dbReference>
<evidence type="ECO:0000313" key="1">
    <source>
        <dbReference type="EMBL" id="MFC6201027.1"/>
    </source>
</evidence>